<accession>A0AB39UTN4</accession>
<sequence length="47" mass="5487">MYQVKAISKKGTQFRFRVRTGSIQELQNMLDAIFRGRGMRMVLVQPV</sequence>
<protein>
    <recommendedName>
        <fullName evidence="2">SPOR domain-containing protein</fullName>
    </recommendedName>
</protein>
<proteinExistence type="predicted"/>
<evidence type="ECO:0008006" key="2">
    <source>
        <dbReference type="Google" id="ProtNLM"/>
    </source>
</evidence>
<gene>
    <name evidence="1" type="ORF">AAIA72_12635</name>
</gene>
<dbReference type="EMBL" id="CP154858">
    <property type="protein sequence ID" value="XDT71649.1"/>
    <property type="molecule type" value="Genomic_DNA"/>
</dbReference>
<dbReference type="AlphaFoldDB" id="A0AB39UTN4"/>
<organism evidence="1">
    <name type="scientific">Thermohahella caldifontis</name>
    <dbReference type="NCBI Taxonomy" id="3142973"/>
    <lineage>
        <taxon>Bacteria</taxon>
        <taxon>Pseudomonadati</taxon>
        <taxon>Pseudomonadota</taxon>
        <taxon>Gammaproteobacteria</taxon>
        <taxon>Oceanospirillales</taxon>
        <taxon>Hahellaceae</taxon>
        <taxon>Thermohahella</taxon>
    </lineage>
</organism>
<name>A0AB39UTN4_9GAMM</name>
<evidence type="ECO:0000313" key="1">
    <source>
        <dbReference type="EMBL" id="XDT71649.1"/>
    </source>
</evidence>
<dbReference type="KEGG" id="tcd:AAIA72_12635"/>
<reference evidence="1" key="1">
    <citation type="submission" date="2024-05" db="EMBL/GenBank/DDBJ databases">
        <title>Genome sequencing of novel strain.</title>
        <authorList>
            <person name="Ganbat D."/>
            <person name="Ganbat S."/>
            <person name="Lee S.-J."/>
        </authorList>
    </citation>
    <scope>NUCLEOTIDE SEQUENCE</scope>
    <source>
        <strain evidence="1">SMD15-11</strain>
    </source>
</reference>
<dbReference type="RefSeq" id="WP_369600675.1">
    <property type="nucleotide sequence ID" value="NZ_CP154858.1"/>
</dbReference>